<dbReference type="Gene3D" id="3.40.50.720">
    <property type="entry name" value="NAD(P)-binding Rossmann-like Domain"/>
    <property type="match status" value="1"/>
</dbReference>
<keyword evidence="4" id="KW-0566">Pantothenate biosynthesis</keyword>
<dbReference type="NCBIfam" id="TIGR00745">
    <property type="entry name" value="apbA_panE"/>
    <property type="match status" value="1"/>
</dbReference>
<feature type="domain" description="Ketopantoate reductase C-terminal" evidence="6">
    <location>
        <begin position="106"/>
        <end position="227"/>
    </location>
</feature>
<evidence type="ECO:0000256" key="1">
    <source>
        <dbReference type="ARBA" id="ARBA00007870"/>
    </source>
</evidence>
<dbReference type="Pfam" id="PF08546">
    <property type="entry name" value="ApbA_C"/>
    <property type="match status" value="1"/>
</dbReference>
<dbReference type="InterPro" id="IPR013752">
    <property type="entry name" value="KPA_reductase"/>
</dbReference>
<evidence type="ECO:0000313" key="7">
    <source>
        <dbReference type="EMBL" id="GMA39605.1"/>
    </source>
</evidence>
<evidence type="ECO:0000256" key="4">
    <source>
        <dbReference type="RuleBase" id="RU362068"/>
    </source>
</evidence>
<dbReference type="InterPro" id="IPR013328">
    <property type="entry name" value="6PGD_dom2"/>
</dbReference>
<comment type="pathway">
    <text evidence="4">Cofactor biosynthesis; (R)-pantothenate biosynthesis; (R)-pantoate from 3-methyl-2-oxobutanoate: step 2/2.</text>
</comment>
<name>A0ABQ6INW3_9MICO</name>
<gene>
    <name evidence="7" type="ORF">GCM10025883_16500</name>
</gene>
<keyword evidence="3 4" id="KW-0560">Oxidoreductase</keyword>
<feature type="domain" description="Ketopantoate reductase N-terminal" evidence="5">
    <location>
        <begin position="2"/>
        <end position="79"/>
    </location>
</feature>
<dbReference type="SUPFAM" id="SSF48179">
    <property type="entry name" value="6-phosphogluconate dehydrogenase C-terminal domain-like"/>
    <property type="match status" value="1"/>
</dbReference>
<comment type="caution">
    <text evidence="7">The sequence shown here is derived from an EMBL/GenBank/DDBJ whole genome shotgun (WGS) entry which is preliminary data.</text>
</comment>
<keyword evidence="2 4" id="KW-0521">NADP</keyword>
<keyword evidence="8" id="KW-1185">Reference proteome</keyword>
<dbReference type="EC" id="1.1.1.169" evidence="4"/>
<dbReference type="Pfam" id="PF02558">
    <property type="entry name" value="ApbA"/>
    <property type="match status" value="1"/>
</dbReference>
<dbReference type="Proteomes" id="UP001157126">
    <property type="component" value="Unassembled WGS sequence"/>
</dbReference>
<protein>
    <recommendedName>
        <fullName evidence="4">2-dehydropantoate 2-reductase</fullName>
        <ecNumber evidence="4">1.1.1.169</ecNumber>
    </recommendedName>
    <alternativeName>
        <fullName evidence="4">Ketopantoate reductase</fullName>
    </alternativeName>
</protein>
<proteinExistence type="inferred from homology"/>
<comment type="function">
    <text evidence="4">Catalyzes the NADPH-dependent reduction of ketopantoate into pantoic acid.</text>
</comment>
<evidence type="ECO:0000259" key="5">
    <source>
        <dbReference type="Pfam" id="PF02558"/>
    </source>
</evidence>
<evidence type="ECO:0000259" key="6">
    <source>
        <dbReference type="Pfam" id="PF08546"/>
    </source>
</evidence>
<evidence type="ECO:0000256" key="2">
    <source>
        <dbReference type="ARBA" id="ARBA00022857"/>
    </source>
</evidence>
<reference evidence="8" key="1">
    <citation type="journal article" date="2019" name="Int. J. Syst. Evol. Microbiol.">
        <title>The Global Catalogue of Microorganisms (GCM) 10K type strain sequencing project: providing services to taxonomists for standard genome sequencing and annotation.</title>
        <authorList>
            <consortium name="The Broad Institute Genomics Platform"/>
            <consortium name="The Broad Institute Genome Sequencing Center for Infectious Disease"/>
            <person name="Wu L."/>
            <person name="Ma J."/>
        </authorList>
    </citation>
    <scope>NUCLEOTIDE SEQUENCE [LARGE SCALE GENOMIC DNA]</scope>
    <source>
        <strain evidence="8">NBRC 113072</strain>
    </source>
</reference>
<organism evidence="7 8">
    <name type="scientific">Mobilicoccus caccae</name>
    <dbReference type="NCBI Taxonomy" id="1859295"/>
    <lineage>
        <taxon>Bacteria</taxon>
        <taxon>Bacillati</taxon>
        <taxon>Actinomycetota</taxon>
        <taxon>Actinomycetes</taxon>
        <taxon>Micrococcales</taxon>
        <taxon>Dermatophilaceae</taxon>
        <taxon>Mobilicoccus</taxon>
    </lineage>
</organism>
<dbReference type="InterPro" id="IPR013332">
    <property type="entry name" value="KPR_N"/>
</dbReference>
<dbReference type="PANTHER" id="PTHR21708:SF26">
    <property type="entry name" value="2-DEHYDROPANTOATE 2-REDUCTASE"/>
    <property type="match status" value="1"/>
</dbReference>
<dbReference type="InterPro" id="IPR008927">
    <property type="entry name" value="6-PGluconate_DH-like_C_sf"/>
</dbReference>
<evidence type="ECO:0000256" key="3">
    <source>
        <dbReference type="ARBA" id="ARBA00023002"/>
    </source>
</evidence>
<dbReference type="InterPro" id="IPR051402">
    <property type="entry name" value="KPR-Related"/>
</dbReference>
<dbReference type="InterPro" id="IPR003710">
    <property type="entry name" value="ApbA"/>
</dbReference>
<dbReference type="EMBL" id="BSUO01000001">
    <property type="protein sequence ID" value="GMA39605.1"/>
    <property type="molecule type" value="Genomic_DNA"/>
</dbReference>
<comment type="similarity">
    <text evidence="1 4">Belongs to the ketopantoate reductase family.</text>
</comment>
<evidence type="ECO:0000313" key="8">
    <source>
        <dbReference type="Proteomes" id="UP001157126"/>
    </source>
</evidence>
<sequence length="241" mass="25871">MAVKSHHLDEALDDLAPLVGDGTVILSVLNGLTSEDTIAARFPQAHVLLCIALAMDARRDGERGVLWTQVGRLDFGEADNTDPSADVLRVQKALDRAGLAWTTPVDMRHAMWWKFMVNVGANQATALTRSGYGALRDPGGTRDLMLALIHEVLAVAAVEGVALDAEDVARWEQVLAGQPADGWTSMRQDVEAGRTTEVDLFGGTVVDLGRKHGIATPYNQAAAWALRGLTEAGARLTTPQR</sequence>
<accession>A0ABQ6INW3</accession>
<dbReference type="PANTHER" id="PTHR21708">
    <property type="entry name" value="PROBABLE 2-DEHYDROPANTOATE 2-REDUCTASE"/>
    <property type="match status" value="1"/>
</dbReference>
<dbReference type="Gene3D" id="1.10.1040.10">
    <property type="entry name" value="N-(1-d-carboxylethyl)-l-norvaline Dehydrogenase, domain 2"/>
    <property type="match status" value="1"/>
</dbReference>
<comment type="catalytic activity">
    <reaction evidence="4">
        <text>(R)-pantoate + NADP(+) = 2-dehydropantoate + NADPH + H(+)</text>
        <dbReference type="Rhea" id="RHEA:16233"/>
        <dbReference type="ChEBI" id="CHEBI:11561"/>
        <dbReference type="ChEBI" id="CHEBI:15378"/>
        <dbReference type="ChEBI" id="CHEBI:15980"/>
        <dbReference type="ChEBI" id="CHEBI:57783"/>
        <dbReference type="ChEBI" id="CHEBI:58349"/>
        <dbReference type="EC" id="1.1.1.169"/>
    </reaction>
</comment>